<name>A0A812NV00_9DINO</name>
<keyword evidence="3" id="KW-1185">Reference proteome</keyword>
<gene>
    <name evidence="2" type="ORF">SNAT2548_LOCUS17048</name>
</gene>
<organism evidence="2 3">
    <name type="scientific">Symbiodinium natans</name>
    <dbReference type="NCBI Taxonomy" id="878477"/>
    <lineage>
        <taxon>Eukaryota</taxon>
        <taxon>Sar</taxon>
        <taxon>Alveolata</taxon>
        <taxon>Dinophyceae</taxon>
        <taxon>Suessiales</taxon>
        <taxon>Symbiodiniaceae</taxon>
        <taxon>Symbiodinium</taxon>
    </lineage>
</organism>
<keyword evidence="1" id="KW-0732">Signal</keyword>
<dbReference type="Proteomes" id="UP000604046">
    <property type="component" value="Unassembled WGS sequence"/>
</dbReference>
<dbReference type="EMBL" id="CAJNDS010002099">
    <property type="protein sequence ID" value="CAE7325649.1"/>
    <property type="molecule type" value="Genomic_DNA"/>
</dbReference>
<protein>
    <submittedName>
        <fullName evidence="2">Uncharacterized protein</fullName>
    </submittedName>
</protein>
<feature type="chain" id="PRO_5032502195" evidence="1">
    <location>
        <begin position="20"/>
        <end position="59"/>
    </location>
</feature>
<evidence type="ECO:0000313" key="2">
    <source>
        <dbReference type="EMBL" id="CAE7325649.1"/>
    </source>
</evidence>
<dbReference type="AlphaFoldDB" id="A0A812NV00"/>
<feature type="signal peptide" evidence="1">
    <location>
        <begin position="1"/>
        <end position="19"/>
    </location>
</feature>
<evidence type="ECO:0000313" key="3">
    <source>
        <dbReference type="Proteomes" id="UP000604046"/>
    </source>
</evidence>
<proteinExistence type="predicted"/>
<evidence type="ECO:0000256" key="1">
    <source>
        <dbReference type="SAM" id="SignalP"/>
    </source>
</evidence>
<reference evidence="2" key="1">
    <citation type="submission" date="2021-02" db="EMBL/GenBank/DDBJ databases">
        <authorList>
            <person name="Dougan E. K."/>
            <person name="Rhodes N."/>
            <person name="Thang M."/>
            <person name="Chan C."/>
        </authorList>
    </citation>
    <scope>NUCLEOTIDE SEQUENCE</scope>
</reference>
<comment type="caution">
    <text evidence="2">The sequence shown here is derived from an EMBL/GenBank/DDBJ whole genome shotgun (WGS) entry which is preliminary data.</text>
</comment>
<sequence length="59" mass="6056">MAFSLYAVATFAFVVASLAEDPAAVSAPEPAAAEPGQAWSSTYELGDAVVDKVQLCCMS</sequence>
<accession>A0A812NV00</accession>